<feature type="compositionally biased region" description="Low complexity" evidence="1">
    <location>
        <begin position="117"/>
        <end position="132"/>
    </location>
</feature>
<feature type="region of interest" description="Disordered" evidence="1">
    <location>
        <begin position="1"/>
        <end position="38"/>
    </location>
</feature>
<feature type="compositionally biased region" description="Basic and acidic residues" evidence="1">
    <location>
        <begin position="19"/>
        <end position="30"/>
    </location>
</feature>
<dbReference type="PANTHER" id="PTHR36378:SF1">
    <property type="entry name" value="COTTON FIBER PROTEIN"/>
    <property type="match status" value="1"/>
</dbReference>
<organism evidence="2">
    <name type="scientific">Davidia involucrata</name>
    <name type="common">Dove tree</name>
    <dbReference type="NCBI Taxonomy" id="16924"/>
    <lineage>
        <taxon>Eukaryota</taxon>
        <taxon>Viridiplantae</taxon>
        <taxon>Streptophyta</taxon>
        <taxon>Embryophyta</taxon>
        <taxon>Tracheophyta</taxon>
        <taxon>Spermatophyta</taxon>
        <taxon>Magnoliopsida</taxon>
        <taxon>eudicotyledons</taxon>
        <taxon>Gunneridae</taxon>
        <taxon>Pentapetalae</taxon>
        <taxon>asterids</taxon>
        <taxon>Cornales</taxon>
        <taxon>Nyssaceae</taxon>
        <taxon>Davidia</taxon>
    </lineage>
</organism>
<dbReference type="EMBL" id="GHES01034505">
    <property type="protein sequence ID" value="MPA65064.1"/>
    <property type="molecule type" value="Transcribed_RNA"/>
</dbReference>
<feature type="compositionally biased region" description="Low complexity" evidence="1">
    <location>
        <begin position="1"/>
        <end position="18"/>
    </location>
</feature>
<sequence length="220" mass="24288">MEDKSTTVVVAAATVPTAQDDRKPPLDGEKKKKKKKRSPFNLLKAALFMLGRKSKSVHVEVASKGMLNKLVGSMRPLHLQDNQSPPPPPPPPPPLIPGSPSPTIEPYEDVFPPPMSPHSSSASSSADSMSRYASATNLQELEIKAGGRYASAMNLKELDKELEGESDDESDDHWIDDKAGDEMIDAKAEEFIAHFYTQMRIQHVESIHRHNKMMAKGKQH</sequence>
<feature type="compositionally biased region" description="Pro residues" evidence="1">
    <location>
        <begin position="84"/>
        <end position="100"/>
    </location>
</feature>
<name>A0A5B7B9H1_DAVIN</name>
<reference evidence="2" key="1">
    <citation type="submission" date="2019-08" db="EMBL/GenBank/DDBJ databases">
        <title>Reference gene set and small RNA set construction with multiple tissues from Davidia involucrata Baill.</title>
        <authorList>
            <person name="Yang H."/>
            <person name="Zhou C."/>
            <person name="Li G."/>
            <person name="Wang J."/>
            <person name="Gao P."/>
            <person name="Wang M."/>
            <person name="Wang R."/>
            <person name="Zhao Y."/>
        </authorList>
    </citation>
    <scope>NUCLEOTIDE SEQUENCE</scope>
    <source>
        <tissue evidence="2">Mixed with DoveR01_LX</tissue>
    </source>
</reference>
<protein>
    <submittedName>
        <fullName evidence="2">Uncharacterized protein</fullName>
    </submittedName>
</protein>
<accession>A0A5B7B9H1</accession>
<evidence type="ECO:0000256" key="1">
    <source>
        <dbReference type="SAM" id="MobiDB-lite"/>
    </source>
</evidence>
<dbReference type="Pfam" id="PF05553">
    <property type="entry name" value="DUF761"/>
    <property type="match status" value="1"/>
</dbReference>
<dbReference type="InterPro" id="IPR008480">
    <property type="entry name" value="DUF761_pln"/>
</dbReference>
<gene>
    <name evidence="2" type="ORF">Din_034505</name>
</gene>
<dbReference type="PANTHER" id="PTHR36378">
    <property type="entry name" value="COTTON FIBER PROTEIN"/>
    <property type="match status" value="1"/>
</dbReference>
<dbReference type="AlphaFoldDB" id="A0A5B7B9H1"/>
<proteinExistence type="predicted"/>
<feature type="region of interest" description="Disordered" evidence="1">
    <location>
        <begin position="72"/>
        <end position="132"/>
    </location>
</feature>
<evidence type="ECO:0000313" key="2">
    <source>
        <dbReference type="EMBL" id="MPA65064.1"/>
    </source>
</evidence>